<sequence length="42" mass="4676">MLTSGEKKIGHIGCMFLGVTQHKLTPSHSLQELNFDSNSIYI</sequence>
<reference evidence="1" key="2">
    <citation type="journal article" date="2015" name="Data Brief">
        <title>Shoot transcriptome of the giant reed, Arundo donax.</title>
        <authorList>
            <person name="Barrero R.A."/>
            <person name="Guerrero F.D."/>
            <person name="Moolhuijzen P."/>
            <person name="Goolsby J.A."/>
            <person name="Tidwell J."/>
            <person name="Bellgard S.E."/>
            <person name="Bellgard M.I."/>
        </authorList>
    </citation>
    <scope>NUCLEOTIDE SEQUENCE</scope>
    <source>
        <tissue evidence="1">Shoot tissue taken approximately 20 cm above the soil surface</tissue>
    </source>
</reference>
<name>A0A0A8XZL8_ARUDO</name>
<organism evidence="1">
    <name type="scientific">Arundo donax</name>
    <name type="common">Giant reed</name>
    <name type="synonym">Donax arundinaceus</name>
    <dbReference type="NCBI Taxonomy" id="35708"/>
    <lineage>
        <taxon>Eukaryota</taxon>
        <taxon>Viridiplantae</taxon>
        <taxon>Streptophyta</taxon>
        <taxon>Embryophyta</taxon>
        <taxon>Tracheophyta</taxon>
        <taxon>Spermatophyta</taxon>
        <taxon>Magnoliopsida</taxon>
        <taxon>Liliopsida</taxon>
        <taxon>Poales</taxon>
        <taxon>Poaceae</taxon>
        <taxon>PACMAD clade</taxon>
        <taxon>Arundinoideae</taxon>
        <taxon>Arundineae</taxon>
        <taxon>Arundo</taxon>
    </lineage>
</organism>
<protein>
    <submittedName>
        <fullName evidence="1">Uncharacterized protein</fullName>
    </submittedName>
</protein>
<dbReference type="AlphaFoldDB" id="A0A0A8XZL8"/>
<reference evidence="1" key="1">
    <citation type="submission" date="2014-09" db="EMBL/GenBank/DDBJ databases">
        <authorList>
            <person name="Magalhaes I.L.F."/>
            <person name="Oliveira U."/>
            <person name="Santos F.R."/>
            <person name="Vidigal T.H.D.A."/>
            <person name="Brescovit A.D."/>
            <person name="Santos A.J."/>
        </authorList>
    </citation>
    <scope>NUCLEOTIDE SEQUENCE</scope>
    <source>
        <tissue evidence="1">Shoot tissue taken approximately 20 cm above the soil surface</tissue>
    </source>
</reference>
<evidence type="ECO:0000313" key="1">
    <source>
        <dbReference type="EMBL" id="JAD17117.1"/>
    </source>
</evidence>
<proteinExistence type="predicted"/>
<dbReference type="EMBL" id="GBRH01280778">
    <property type="protein sequence ID" value="JAD17117.1"/>
    <property type="molecule type" value="Transcribed_RNA"/>
</dbReference>
<accession>A0A0A8XZL8</accession>